<gene>
    <name evidence="1" type="ORF">BSTOLATCC_MIC42285</name>
</gene>
<accession>A0AAU9JID6</accession>
<dbReference type="Proteomes" id="UP001162131">
    <property type="component" value="Unassembled WGS sequence"/>
</dbReference>
<comment type="caution">
    <text evidence="1">The sequence shown here is derived from an EMBL/GenBank/DDBJ whole genome shotgun (WGS) entry which is preliminary data.</text>
</comment>
<evidence type="ECO:0000313" key="2">
    <source>
        <dbReference type="Proteomes" id="UP001162131"/>
    </source>
</evidence>
<dbReference type="EMBL" id="CAJZBQ010000041">
    <property type="protein sequence ID" value="CAG9327027.1"/>
    <property type="molecule type" value="Genomic_DNA"/>
</dbReference>
<protein>
    <submittedName>
        <fullName evidence="1">Uncharacterized protein</fullName>
    </submittedName>
</protein>
<name>A0AAU9JID6_9CILI</name>
<reference evidence="1" key="1">
    <citation type="submission" date="2021-09" db="EMBL/GenBank/DDBJ databases">
        <authorList>
            <consortium name="AG Swart"/>
            <person name="Singh M."/>
            <person name="Singh A."/>
            <person name="Seah K."/>
            <person name="Emmerich C."/>
        </authorList>
    </citation>
    <scope>NUCLEOTIDE SEQUENCE</scope>
    <source>
        <strain evidence="1">ATCC30299</strain>
    </source>
</reference>
<proteinExistence type="predicted"/>
<evidence type="ECO:0000313" key="1">
    <source>
        <dbReference type="EMBL" id="CAG9327027.1"/>
    </source>
</evidence>
<dbReference type="AlphaFoldDB" id="A0AAU9JID6"/>
<organism evidence="1 2">
    <name type="scientific">Blepharisma stoltei</name>
    <dbReference type="NCBI Taxonomy" id="1481888"/>
    <lineage>
        <taxon>Eukaryota</taxon>
        <taxon>Sar</taxon>
        <taxon>Alveolata</taxon>
        <taxon>Ciliophora</taxon>
        <taxon>Postciliodesmatophora</taxon>
        <taxon>Heterotrichea</taxon>
        <taxon>Heterotrichida</taxon>
        <taxon>Blepharismidae</taxon>
        <taxon>Blepharisma</taxon>
    </lineage>
</organism>
<sequence>MKKNSSQTVFQGSFKGDQTCEKLLSTLDSIYMNSHNPYTGFPLDFSPFLGKSFKSSNLDLSSTVPKGSFYCGVFENFQKDKWNKPNRQLILHSRARQGYHQSSKNLNSELALSSVGNGEFATCPNSPENYSNKAIRPKTATKMNGARPAKFYRDFGKSFTRTNSIVDGKLEIEGKKGKIDKIRIKRIIGTSSKNDKKKPLDSKLNKSITCNLDNPNGLKVEMPIIRVTSKKNIKDKNIQKAISIGNLEPW</sequence>
<keyword evidence="2" id="KW-1185">Reference proteome</keyword>